<dbReference type="Proteomes" id="UP000199371">
    <property type="component" value="Unassembled WGS sequence"/>
</dbReference>
<keyword evidence="1" id="KW-0472">Membrane</keyword>
<dbReference type="EMBL" id="FNXF01000027">
    <property type="protein sequence ID" value="SEI13071.1"/>
    <property type="molecule type" value="Genomic_DNA"/>
</dbReference>
<dbReference type="RefSeq" id="WP_143039998.1">
    <property type="nucleotide sequence ID" value="NZ_FNXF01000027.1"/>
</dbReference>
<keyword evidence="1" id="KW-0812">Transmembrane</keyword>
<sequence>MSVGLYFLLATSCMILTGYLSFLFIVKPRMRKIYARIDSEEPPETDTEFFTGELYRVEGRQVLIIPEGCELSVSSIKIRRHSGALIIYPKGKTWADYPELQAADADFLIERPDVIADRDK</sequence>
<reference evidence="3" key="1">
    <citation type="submission" date="2016-10" db="EMBL/GenBank/DDBJ databases">
        <authorList>
            <person name="Varghese N."/>
            <person name="Submissions S."/>
        </authorList>
    </citation>
    <scope>NUCLEOTIDE SEQUENCE [LARGE SCALE GENOMIC DNA]</scope>
    <source>
        <strain evidence="3">DSM 17616</strain>
    </source>
</reference>
<feature type="transmembrane region" description="Helical" evidence="1">
    <location>
        <begin position="6"/>
        <end position="26"/>
    </location>
</feature>
<name>A0A1H6NDA6_9GAMM</name>
<proteinExistence type="predicted"/>
<keyword evidence="3" id="KW-1185">Reference proteome</keyword>
<dbReference type="AlphaFoldDB" id="A0A1H6NDA6"/>
<organism evidence="2 3">
    <name type="scientific">Rheinheimera pacifica</name>
    <dbReference type="NCBI Taxonomy" id="173990"/>
    <lineage>
        <taxon>Bacteria</taxon>
        <taxon>Pseudomonadati</taxon>
        <taxon>Pseudomonadota</taxon>
        <taxon>Gammaproteobacteria</taxon>
        <taxon>Chromatiales</taxon>
        <taxon>Chromatiaceae</taxon>
        <taxon>Rheinheimera</taxon>
    </lineage>
</organism>
<dbReference type="OrthoDB" id="5298361at2"/>
<keyword evidence="1" id="KW-1133">Transmembrane helix</keyword>
<protein>
    <submittedName>
        <fullName evidence="2">Virulence-associated protein VagC</fullName>
    </submittedName>
</protein>
<gene>
    <name evidence="2" type="ORF">SAMN05660691_04034</name>
</gene>
<evidence type="ECO:0000256" key="1">
    <source>
        <dbReference type="SAM" id="Phobius"/>
    </source>
</evidence>
<accession>A0A1H6NDA6</accession>
<evidence type="ECO:0000313" key="2">
    <source>
        <dbReference type="EMBL" id="SEI13071.1"/>
    </source>
</evidence>
<evidence type="ECO:0000313" key="3">
    <source>
        <dbReference type="Proteomes" id="UP000199371"/>
    </source>
</evidence>